<dbReference type="EMBL" id="HBEC01011999">
    <property type="protein sequence ID" value="CAD8285483.1"/>
    <property type="molecule type" value="Transcribed_RNA"/>
</dbReference>
<organism evidence="2">
    <name type="scientific">Chlamydomonas euryale</name>
    <dbReference type="NCBI Taxonomy" id="1486919"/>
    <lineage>
        <taxon>Eukaryota</taxon>
        <taxon>Viridiplantae</taxon>
        <taxon>Chlorophyta</taxon>
        <taxon>core chlorophytes</taxon>
        <taxon>Chlorophyceae</taxon>
        <taxon>CS clade</taxon>
        <taxon>Chlamydomonadales</taxon>
        <taxon>Chlamydomonadaceae</taxon>
        <taxon>Chlamydomonas</taxon>
    </lineage>
</organism>
<reference evidence="2" key="1">
    <citation type="submission" date="2021-01" db="EMBL/GenBank/DDBJ databases">
        <authorList>
            <person name="Corre E."/>
            <person name="Pelletier E."/>
            <person name="Niang G."/>
            <person name="Scheremetjew M."/>
            <person name="Finn R."/>
            <person name="Kale V."/>
            <person name="Holt S."/>
            <person name="Cochrane G."/>
            <person name="Meng A."/>
            <person name="Brown T."/>
            <person name="Cohen L."/>
        </authorList>
    </citation>
    <scope>NUCLEOTIDE SEQUENCE</scope>
    <source>
        <strain evidence="2">CCMP219</strain>
    </source>
</reference>
<gene>
    <name evidence="2" type="ORF">CEUR00632_LOCUS5521</name>
</gene>
<feature type="region of interest" description="Disordered" evidence="1">
    <location>
        <begin position="1"/>
        <end position="186"/>
    </location>
</feature>
<accession>A0A7R9V6E4</accession>
<proteinExistence type="predicted"/>
<evidence type="ECO:0000256" key="1">
    <source>
        <dbReference type="SAM" id="MobiDB-lite"/>
    </source>
</evidence>
<sequence>MGLGGPESDVGEMEHGMDVEQIIGMQSLYQGFEDANEHGDDMDSGGGGRSSSGSGSSDDDDDEDDDAAGFVSAPEHSSEIDAEAVSGIDIGLLNMGPNGAVPEGMLLGPSPEDLIDEDSPSGGGEHDKPAGLEGQRGNDYGRAAVAGSGDGAEAAPKANAARVPKGSVPSDGAAPLAGALADVGAN</sequence>
<name>A0A7R9V6E4_9CHLO</name>
<feature type="compositionally biased region" description="Low complexity" evidence="1">
    <location>
        <begin position="171"/>
        <end position="186"/>
    </location>
</feature>
<dbReference type="AlphaFoldDB" id="A0A7R9V6E4"/>
<feature type="compositionally biased region" description="Acidic residues" evidence="1">
    <location>
        <begin position="57"/>
        <end position="67"/>
    </location>
</feature>
<evidence type="ECO:0000313" key="2">
    <source>
        <dbReference type="EMBL" id="CAD8285483.1"/>
    </source>
</evidence>
<protein>
    <submittedName>
        <fullName evidence="2">Uncharacterized protein</fullName>
    </submittedName>
</protein>